<protein>
    <submittedName>
        <fullName evidence="1">Ester cyclase</fullName>
    </submittedName>
</protein>
<dbReference type="RefSeq" id="WP_157186294.1">
    <property type="nucleotide sequence ID" value="NZ_JBIAQY010000004.1"/>
</dbReference>
<dbReference type="EMBL" id="JBIAQY010000004">
    <property type="protein sequence ID" value="MFF3568624.1"/>
    <property type="molecule type" value="Genomic_DNA"/>
</dbReference>
<reference evidence="1 2" key="1">
    <citation type="submission" date="2024-10" db="EMBL/GenBank/DDBJ databases">
        <title>The Natural Products Discovery Center: Release of the First 8490 Sequenced Strains for Exploring Actinobacteria Biosynthetic Diversity.</title>
        <authorList>
            <person name="Kalkreuter E."/>
            <person name="Kautsar S.A."/>
            <person name="Yang D."/>
            <person name="Bader C.D."/>
            <person name="Teijaro C.N."/>
            <person name="Fluegel L."/>
            <person name="Davis C.M."/>
            <person name="Simpson J.R."/>
            <person name="Lauterbach L."/>
            <person name="Steele A.D."/>
            <person name="Gui C."/>
            <person name="Meng S."/>
            <person name="Li G."/>
            <person name="Viehrig K."/>
            <person name="Ye F."/>
            <person name="Su P."/>
            <person name="Kiefer A.F."/>
            <person name="Nichols A."/>
            <person name="Cepeda A.J."/>
            <person name="Yan W."/>
            <person name="Fan B."/>
            <person name="Jiang Y."/>
            <person name="Adhikari A."/>
            <person name="Zheng C.-J."/>
            <person name="Schuster L."/>
            <person name="Cowan T.M."/>
            <person name="Smanski M.J."/>
            <person name="Chevrette M.G."/>
            <person name="De Carvalho L.P.S."/>
            <person name="Shen B."/>
        </authorList>
    </citation>
    <scope>NUCLEOTIDE SEQUENCE [LARGE SCALE GENOMIC DNA]</scope>
    <source>
        <strain evidence="1 2">NPDC002593</strain>
    </source>
</reference>
<evidence type="ECO:0000313" key="1">
    <source>
        <dbReference type="EMBL" id="MFF3568624.1"/>
    </source>
</evidence>
<organism evidence="1 2">
    <name type="scientific">Nocardia jiangxiensis</name>
    <dbReference type="NCBI Taxonomy" id="282685"/>
    <lineage>
        <taxon>Bacteria</taxon>
        <taxon>Bacillati</taxon>
        <taxon>Actinomycetota</taxon>
        <taxon>Actinomycetes</taxon>
        <taxon>Mycobacteriales</taxon>
        <taxon>Nocardiaceae</taxon>
        <taxon>Nocardia</taxon>
    </lineage>
</organism>
<accession>A0ABW6S0B3</accession>
<dbReference type="InterPro" id="IPR009959">
    <property type="entry name" value="Cyclase_SnoaL-like"/>
</dbReference>
<comment type="caution">
    <text evidence="1">The sequence shown here is derived from an EMBL/GenBank/DDBJ whole genome shotgun (WGS) entry which is preliminary data.</text>
</comment>
<dbReference type="Gene3D" id="3.10.450.50">
    <property type="match status" value="1"/>
</dbReference>
<dbReference type="SUPFAM" id="SSF54427">
    <property type="entry name" value="NTF2-like"/>
    <property type="match status" value="1"/>
</dbReference>
<proteinExistence type="predicted"/>
<dbReference type="InterPro" id="IPR032710">
    <property type="entry name" value="NTF2-like_dom_sf"/>
</dbReference>
<evidence type="ECO:0000313" key="2">
    <source>
        <dbReference type="Proteomes" id="UP001601992"/>
    </source>
</evidence>
<name>A0ABW6S0B3_9NOCA</name>
<dbReference type="Proteomes" id="UP001601992">
    <property type="component" value="Unassembled WGS sequence"/>
</dbReference>
<sequence>MVSGSEEDLIRGCIAALNSGDVAGYLAGFSPDALRWVDGLDTPLTLSDVRESLSQMVMAFDRLHLQEDLLFGCSGHACARWTLRGVHTGVYGGIAPTHREIDVQTCEVYAVVGDRITESRVYGDALGVFTQLSGDR</sequence>
<dbReference type="Pfam" id="PF07366">
    <property type="entry name" value="SnoaL"/>
    <property type="match status" value="1"/>
</dbReference>
<keyword evidence="2" id="KW-1185">Reference proteome</keyword>
<gene>
    <name evidence="1" type="ORF">ACFYXQ_12705</name>
</gene>